<evidence type="ECO:0000256" key="1">
    <source>
        <dbReference type="SAM" id="Phobius"/>
    </source>
</evidence>
<feature type="transmembrane region" description="Helical" evidence="1">
    <location>
        <begin position="368"/>
        <end position="383"/>
    </location>
</feature>
<evidence type="ECO:0000313" key="2">
    <source>
        <dbReference type="EMBL" id="MBP3957366.1"/>
    </source>
</evidence>
<reference evidence="2 3" key="1">
    <citation type="submission" date="2021-04" db="EMBL/GenBank/DDBJ databases">
        <authorList>
            <person name="Ivanova A."/>
        </authorList>
    </citation>
    <scope>NUCLEOTIDE SEQUENCE [LARGE SCALE GENOMIC DNA]</scope>
    <source>
        <strain evidence="2 3">G18</strain>
    </source>
</reference>
<feature type="transmembrane region" description="Helical" evidence="1">
    <location>
        <begin position="29"/>
        <end position="47"/>
    </location>
</feature>
<dbReference type="EMBL" id="JAGKQQ010000001">
    <property type="protein sequence ID" value="MBP3957366.1"/>
    <property type="molecule type" value="Genomic_DNA"/>
</dbReference>
<feature type="transmembrane region" description="Helical" evidence="1">
    <location>
        <begin position="189"/>
        <end position="209"/>
    </location>
</feature>
<keyword evidence="1" id="KW-1133">Transmembrane helix</keyword>
<accession>A0ABS5BUG6</accession>
<gene>
    <name evidence="2" type="ORF">J8F10_19140</name>
</gene>
<feature type="transmembrane region" description="Helical" evidence="1">
    <location>
        <begin position="255"/>
        <end position="273"/>
    </location>
</feature>
<proteinExistence type="predicted"/>
<keyword evidence="1" id="KW-0812">Transmembrane</keyword>
<evidence type="ECO:0000313" key="3">
    <source>
        <dbReference type="Proteomes" id="UP000676565"/>
    </source>
</evidence>
<feature type="transmembrane region" description="Helical" evidence="1">
    <location>
        <begin position="159"/>
        <end position="177"/>
    </location>
</feature>
<feature type="transmembrane region" description="Helical" evidence="1">
    <location>
        <begin position="59"/>
        <end position="79"/>
    </location>
</feature>
<keyword evidence="1" id="KW-0472">Membrane</keyword>
<dbReference type="Proteomes" id="UP000676565">
    <property type="component" value="Unassembled WGS sequence"/>
</dbReference>
<feature type="transmembrane region" description="Helical" evidence="1">
    <location>
        <begin position="91"/>
        <end position="116"/>
    </location>
</feature>
<name>A0ABS5BUG6_9BACT</name>
<keyword evidence="3" id="KW-1185">Reference proteome</keyword>
<sequence length="451" mass="47815">MRVWDRVGRSAFVACAVGMAWGIRGDYGHVIGAMYPGAVLGLAWVFVAGSSTLRSRMSVIAALTAAGIGAGGQMSYGVLHGYAQADTLPNYAYGFAALFLQGGCWGTFGGGLAGLLAERRAVRTGDWVGLLASVVLGGWLAPALLVDAIGFHINPPRNNIAVAFLGAALGQFAWLAWTRRAAGLRGALYGFVGFGLGMAGGRLLGNAAVHLEVWGYTINHWNVMEITCGFVGGGVFTYGMLGLGRVDPAGEPDEFRLPAVLGAVFVLGVIPAWHRLTRVPEKVAGWGATLRELGHADGLAGTVLRGTDAVCVAAGAGAVLWALALARGWRWPAALPVIGLSVAMLVFQNLTALYFWRPARPGYLDTQTGFWILFAFVLAYPILARPRERALVEPERPVRWGRLILGTAATLGVIVALAGFTNGERTMRTANTRWPVWSWNDGPFPGSRSKP</sequence>
<protein>
    <submittedName>
        <fullName evidence="2">Uncharacterized protein</fullName>
    </submittedName>
</protein>
<feature type="transmembrane region" description="Helical" evidence="1">
    <location>
        <begin position="307"/>
        <end position="326"/>
    </location>
</feature>
<feature type="transmembrane region" description="Helical" evidence="1">
    <location>
        <begin position="403"/>
        <end position="421"/>
    </location>
</feature>
<comment type="caution">
    <text evidence="2">The sequence shown here is derived from an EMBL/GenBank/DDBJ whole genome shotgun (WGS) entry which is preliminary data.</text>
</comment>
<feature type="transmembrane region" description="Helical" evidence="1">
    <location>
        <begin position="128"/>
        <end position="153"/>
    </location>
</feature>
<feature type="transmembrane region" description="Helical" evidence="1">
    <location>
        <begin position="7"/>
        <end position="23"/>
    </location>
</feature>
<feature type="transmembrane region" description="Helical" evidence="1">
    <location>
        <begin position="333"/>
        <end position="356"/>
    </location>
</feature>
<organism evidence="2 3">
    <name type="scientific">Gemmata palustris</name>
    <dbReference type="NCBI Taxonomy" id="2822762"/>
    <lineage>
        <taxon>Bacteria</taxon>
        <taxon>Pseudomonadati</taxon>
        <taxon>Planctomycetota</taxon>
        <taxon>Planctomycetia</taxon>
        <taxon>Gemmatales</taxon>
        <taxon>Gemmataceae</taxon>
        <taxon>Gemmata</taxon>
    </lineage>
</organism>
<dbReference type="RefSeq" id="WP_210656351.1">
    <property type="nucleotide sequence ID" value="NZ_JAGKQQ010000001.1"/>
</dbReference>
<feature type="transmembrane region" description="Helical" evidence="1">
    <location>
        <begin position="221"/>
        <end position="243"/>
    </location>
</feature>